<dbReference type="Proteomes" id="UP001501509">
    <property type="component" value="Unassembled WGS sequence"/>
</dbReference>
<sequence length="110" mass="12393">MTNQNWQSDTESQSTPSPITKQELDALLAFVRDRQLEARKAATDDEAYAALRRLTGALDTALVHLAGHLLLAQDRGDTTVAASLWEPLSQAATQWAEWPGFRDEWRWRGE</sequence>
<dbReference type="EMBL" id="BAAATD010000013">
    <property type="protein sequence ID" value="GAA2627195.1"/>
    <property type="molecule type" value="Genomic_DNA"/>
</dbReference>
<reference evidence="1 2" key="1">
    <citation type="journal article" date="2019" name="Int. J. Syst. Evol. Microbiol.">
        <title>The Global Catalogue of Microorganisms (GCM) 10K type strain sequencing project: providing services to taxonomists for standard genome sequencing and annotation.</title>
        <authorList>
            <consortium name="The Broad Institute Genomics Platform"/>
            <consortium name="The Broad Institute Genome Sequencing Center for Infectious Disease"/>
            <person name="Wu L."/>
            <person name="Ma J."/>
        </authorList>
    </citation>
    <scope>NUCLEOTIDE SEQUENCE [LARGE SCALE GENOMIC DNA]</scope>
    <source>
        <strain evidence="1 2">JCM 6833</strain>
    </source>
</reference>
<organism evidence="1 2">
    <name type="scientific">Actinomadura fulvescens</name>
    <dbReference type="NCBI Taxonomy" id="46160"/>
    <lineage>
        <taxon>Bacteria</taxon>
        <taxon>Bacillati</taxon>
        <taxon>Actinomycetota</taxon>
        <taxon>Actinomycetes</taxon>
        <taxon>Streptosporangiales</taxon>
        <taxon>Thermomonosporaceae</taxon>
        <taxon>Actinomadura</taxon>
    </lineage>
</organism>
<gene>
    <name evidence="1" type="ORF">GCM10010411_75340</name>
</gene>
<accession>A0ABN3QI83</accession>
<dbReference type="RefSeq" id="WP_344547277.1">
    <property type="nucleotide sequence ID" value="NZ_BAAATD010000013.1"/>
</dbReference>
<keyword evidence="2" id="KW-1185">Reference proteome</keyword>
<comment type="caution">
    <text evidence="1">The sequence shown here is derived from an EMBL/GenBank/DDBJ whole genome shotgun (WGS) entry which is preliminary data.</text>
</comment>
<protein>
    <submittedName>
        <fullName evidence="1">Uncharacterized protein</fullName>
    </submittedName>
</protein>
<name>A0ABN3QI83_9ACTN</name>
<evidence type="ECO:0000313" key="1">
    <source>
        <dbReference type="EMBL" id="GAA2627195.1"/>
    </source>
</evidence>
<evidence type="ECO:0000313" key="2">
    <source>
        <dbReference type="Proteomes" id="UP001501509"/>
    </source>
</evidence>
<proteinExistence type="predicted"/>